<feature type="compositionally biased region" description="Polar residues" evidence="2">
    <location>
        <begin position="211"/>
        <end position="228"/>
    </location>
</feature>
<dbReference type="GO" id="GO:0051225">
    <property type="term" value="P:spindle assembly"/>
    <property type="evidence" value="ECO:0007669"/>
    <property type="project" value="TreeGrafter"/>
</dbReference>
<feature type="compositionally biased region" description="Basic and acidic residues" evidence="2">
    <location>
        <begin position="129"/>
        <end position="146"/>
    </location>
</feature>
<feature type="region of interest" description="Disordered" evidence="2">
    <location>
        <begin position="258"/>
        <end position="282"/>
    </location>
</feature>
<dbReference type="GO" id="GO:0005737">
    <property type="term" value="C:cytoplasm"/>
    <property type="evidence" value="ECO:0007669"/>
    <property type="project" value="TreeGrafter"/>
</dbReference>
<feature type="compositionally biased region" description="Polar residues" evidence="2">
    <location>
        <begin position="117"/>
        <end position="128"/>
    </location>
</feature>
<dbReference type="PANTHER" id="PTHR31807">
    <property type="entry name" value="AUGMIN FAMILY MEMBER"/>
    <property type="match status" value="1"/>
</dbReference>
<evidence type="ECO:0000256" key="2">
    <source>
        <dbReference type="SAM" id="MobiDB-lite"/>
    </source>
</evidence>
<feature type="region of interest" description="Disordered" evidence="2">
    <location>
        <begin position="112"/>
        <end position="175"/>
    </location>
</feature>
<dbReference type="AlphaFoldDB" id="A0A8J5LGL1"/>
<gene>
    <name evidence="3" type="ORF">ZIOFF_020356</name>
</gene>
<dbReference type="InterPro" id="IPR007573">
    <property type="entry name" value="QWRF"/>
</dbReference>
<comment type="similarity">
    <text evidence="1">Belongs to the QWRF family.</text>
</comment>
<reference evidence="3 4" key="1">
    <citation type="submission" date="2020-08" db="EMBL/GenBank/DDBJ databases">
        <title>Plant Genome Project.</title>
        <authorList>
            <person name="Zhang R.-G."/>
        </authorList>
    </citation>
    <scope>NUCLEOTIDE SEQUENCE [LARGE SCALE GENOMIC DNA]</scope>
    <source>
        <tissue evidence="3">Rhizome</tissue>
    </source>
</reference>
<organism evidence="3 4">
    <name type="scientific">Zingiber officinale</name>
    <name type="common">Ginger</name>
    <name type="synonym">Amomum zingiber</name>
    <dbReference type="NCBI Taxonomy" id="94328"/>
    <lineage>
        <taxon>Eukaryota</taxon>
        <taxon>Viridiplantae</taxon>
        <taxon>Streptophyta</taxon>
        <taxon>Embryophyta</taxon>
        <taxon>Tracheophyta</taxon>
        <taxon>Spermatophyta</taxon>
        <taxon>Magnoliopsida</taxon>
        <taxon>Liliopsida</taxon>
        <taxon>Zingiberales</taxon>
        <taxon>Zingiberaceae</taxon>
        <taxon>Zingiber</taxon>
    </lineage>
</organism>
<dbReference type="Pfam" id="PF04484">
    <property type="entry name" value="QWRF"/>
    <property type="match status" value="1"/>
</dbReference>
<sequence>MPPVGDLFLLYSAAAPPSHLTIFEPQISPPPYLMEKPTPPRRVAKSHPLPSPSSSPTASDRRRSSIYDASPKRRDSPAFAVLWPSSNRSQSQPSLSLADHLTHDRLRDLHRTLHPAGSSSPRSILRQRSYSEVDKRSIKKKQDPKGSRSPTIVGGSMRHLHLPPSPKSTRSTACAGAALTPSSALCSRSLSARRGKTSDLGLHLLSSDSSPTAAPSNSLSQGRRSGSASPEPRAAKGKSNGSFISLGLDLFRRKWKLENTTPSSPPPSSSPTSSGLKKNRAKDEAWHQLKLTSNRLIQWRWTNARSDRTYLIKTTRAELKVLEEWNSMSQQHSNALTATKDCLQASVCRVPLTDGAKVHLHPFSLSLRYATELALMTRTTMNRISHTEASAELLELKQIVKRERTLLQECCHLLTYMSSLHVKLRSRV</sequence>
<dbReference type="GO" id="GO:0008017">
    <property type="term" value="F:microtubule binding"/>
    <property type="evidence" value="ECO:0007669"/>
    <property type="project" value="TreeGrafter"/>
</dbReference>
<feature type="region of interest" description="Disordered" evidence="2">
    <location>
        <begin position="24"/>
        <end position="95"/>
    </location>
</feature>
<evidence type="ECO:0000313" key="4">
    <source>
        <dbReference type="Proteomes" id="UP000734854"/>
    </source>
</evidence>
<name>A0A8J5LGL1_ZINOF</name>
<evidence type="ECO:0000313" key="3">
    <source>
        <dbReference type="EMBL" id="KAG6516980.1"/>
    </source>
</evidence>
<keyword evidence="4" id="KW-1185">Reference proteome</keyword>
<dbReference type="PANTHER" id="PTHR31807:SF31">
    <property type="entry name" value="QWRF MOTIF PROTEIN (DUF566)-RELATED"/>
    <property type="match status" value="1"/>
</dbReference>
<feature type="region of interest" description="Disordered" evidence="2">
    <location>
        <begin position="201"/>
        <end position="241"/>
    </location>
</feature>
<proteinExistence type="inferred from homology"/>
<feature type="compositionally biased region" description="Low complexity" evidence="2">
    <location>
        <begin position="201"/>
        <end position="210"/>
    </location>
</feature>
<feature type="compositionally biased region" description="Low complexity" evidence="2">
    <location>
        <begin position="84"/>
        <end position="95"/>
    </location>
</feature>
<dbReference type="EMBL" id="JACMSC010000006">
    <property type="protein sequence ID" value="KAG6516980.1"/>
    <property type="molecule type" value="Genomic_DNA"/>
</dbReference>
<protein>
    <submittedName>
        <fullName evidence="3">Uncharacterized protein</fullName>
    </submittedName>
</protein>
<accession>A0A8J5LGL1</accession>
<dbReference type="GO" id="GO:0005880">
    <property type="term" value="C:nuclear microtubule"/>
    <property type="evidence" value="ECO:0007669"/>
    <property type="project" value="TreeGrafter"/>
</dbReference>
<feature type="compositionally biased region" description="Basic and acidic residues" evidence="2">
    <location>
        <begin position="59"/>
        <end position="76"/>
    </location>
</feature>
<dbReference type="Proteomes" id="UP000734854">
    <property type="component" value="Unassembled WGS sequence"/>
</dbReference>
<evidence type="ECO:0000256" key="1">
    <source>
        <dbReference type="ARBA" id="ARBA00010016"/>
    </source>
</evidence>
<feature type="compositionally biased region" description="Low complexity" evidence="2">
    <location>
        <begin position="46"/>
        <end position="58"/>
    </location>
</feature>
<comment type="caution">
    <text evidence="3">The sequence shown here is derived from an EMBL/GenBank/DDBJ whole genome shotgun (WGS) entry which is preliminary data.</text>
</comment>